<accession>A0A6A6GSU6</accession>
<feature type="compositionally biased region" description="Basic residues" evidence="1">
    <location>
        <begin position="129"/>
        <end position="138"/>
    </location>
</feature>
<feature type="compositionally biased region" description="Polar residues" evidence="1">
    <location>
        <begin position="188"/>
        <end position="197"/>
    </location>
</feature>
<evidence type="ECO:0000313" key="2">
    <source>
        <dbReference type="EMBL" id="KAF2228854.1"/>
    </source>
</evidence>
<dbReference type="OrthoDB" id="10652040at2759"/>
<name>A0A6A6GSU6_VIRVR</name>
<feature type="compositionally biased region" description="Basic and acidic residues" evidence="1">
    <location>
        <begin position="78"/>
        <end position="87"/>
    </location>
</feature>
<dbReference type="AlphaFoldDB" id="A0A6A6GSU6"/>
<proteinExistence type="predicted"/>
<keyword evidence="3" id="KW-1185">Reference proteome</keyword>
<organism evidence="2 3">
    <name type="scientific">Viridothelium virens</name>
    <name type="common">Speckled blister lichen</name>
    <name type="synonym">Trypethelium virens</name>
    <dbReference type="NCBI Taxonomy" id="1048519"/>
    <lineage>
        <taxon>Eukaryota</taxon>
        <taxon>Fungi</taxon>
        <taxon>Dikarya</taxon>
        <taxon>Ascomycota</taxon>
        <taxon>Pezizomycotina</taxon>
        <taxon>Dothideomycetes</taxon>
        <taxon>Dothideomycetes incertae sedis</taxon>
        <taxon>Trypetheliales</taxon>
        <taxon>Trypetheliaceae</taxon>
        <taxon>Viridothelium</taxon>
    </lineage>
</organism>
<dbReference type="Proteomes" id="UP000800092">
    <property type="component" value="Unassembled WGS sequence"/>
</dbReference>
<sequence>MNSLNSLGFVPAYTDINDPSYKEGIIDYAKTLNAHDLWSLSGKYGSQIQFASMFDTPNSNKAVLEAIKKEIDEILEDKLTEEAKESEMQESSKSAEEGQGPKDSKKANAHPKSEKKGGGPKNMTPQRVGTRRSARQRVPRQFDDEGSNQLQNPAETASGQNPPPSGQELPDQVSQALPTSLLRPAGTRPQQPTNNLPFRQRGGSEQ</sequence>
<protein>
    <submittedName>
        <fullName evidence="2">Uncharacterized protein</fullName>
    </submittedName>
</protein>
<reference evidence="2" key="1">
    <citation type="journal article" date="2020" name="Stud. Mycol.">
        <title>101 Dothideomycetes genomes: a test case for predicting lifestyles and emergence of pathogens.</title>
        <authorList>
            <person name="Haridas S."/>
            <person name="Albert R."/>
            <person name="Binder M."/>
            <person name="Bloem J."/>
            <person name="Labutti K."/>
            <person name="Salamov A."/>
            <person name="Andreopoulos B."/>
            <person name="Baker S."/>
            <person name="Barry K."/>
            <person name="Bills G."/>
            <person name="Bluhm B."/>
            <person name="Cannon C."/>
            <person name="Castanera R."/>
            <person name="Culley D."/>
            <person name="Daum C."/>
            <person name="Ezra D."/>
            <person name="Gonzalez J."/>
            <person name="Henrissat B."/>
            <person name="Kuo A."/>
            <person name="Liang C."/>
            <person name="Lipzen A."/>
            <person name="Lutzoni F."/>
            <person name="Magnuson J."/>
            <person name="Mondo S."/>
            <person name="Nolan M."/>
            <person name="Ohm R."/>
            <person name="Pangilinan J."/>
            <person name="Park H.-J."/>
            <person name="Ramirez L."/>
            <person name="Alfaro M."/>
            <person name="Sun H."/>
            <person name="Tritt A."/>
            <person name="Yoshinaga Y."/>
            <person name="Zwiers L.-H."/>
            <person name="Turgeon B."/>
            <person name="Goodwin S."/>
            <person name="Spatafora J."/>
            <person name="Crous P."/>
            <person name="Grigoriev I."/>
        </authorList>
    </citation>
    <scope>NUCLEOTIDE SEQUENCE</scope>
    <source>
        <strain evidence="2">Tuck. ex Michener</strain>
    </source>
</reference>
<feature type="compositionally biased region" description="Polar residues" evidence="1">
    <location>
        <begin position="147"/>
        <end position="160"/>
    </location>
</feature>
<feature type="compositionally biased region" description="Basic and acidic residues" evidence="1">
    <location>
        <begin position="93"/>
        <end position="117"/>
    </location>
</feature>
<evidence type="ECO:0000313" key="3">
    <source>
        <dbReference type="Proteomes" id="UP000800092"/>
    </source>
</evidence>
<evidence type="ECO:0000256" key="1">
    <source>
        <dbReference type="SAM" id="MobiDB-lite"/>
    </source>
</evidence>
<feature type="region of interest" description="Disordered" evidence="1">
    <location>
        <begin position="78"/>
        <end position="206"/>
    </location>
</feature>
<dbReference type="EMBL" id="ML991887">
    <property type="protein sequence ID" value="KAF2228854.1"/>
    <property type="molecule type" value="Genomic_DNA"/>
</dbReference>
<gene>
    <name evidence="2" type="ORF">EV356DRAFT_571578</name>
</gene>